<keyword evidence="8" id="KW-0805">Transcription regulation</keyword>
<evidence type="ECO:0000256" key="10">
    <source>
        <dbReference type="ARBA" id="ARBA00023163"/>
    </source>
</evidence>
<evidence type="ECO:0000256" key="13">
    <source>
        <dbReference type="PROSITE-ProRule" id="PRU00042"/>
    </source>
</evidence>
<protein>
    <recommendedName>
        <fullName evidence="12">Transcription factor IIIA</fullName>
    </recommendedName>
</protein>
<evidence type="ECO:0000256" key="12">
    <source>
        <dbReference type="ARBA" id="ARBA00040434"/>
    </source>
</evidence>
<dbReference type="Pfam" id="PF22110">
    <property type="entry name" value="TFIIIA_zf-C2H2"/>
    <property type="match status" value="1"/>
</dbReference>
<keyword evidence="3" id="KW-0479">Metal-binding</keyword>
<keyword evidence="7" id="KW-0694">RNA-binding</keyword>
<evidence type="ECO:0000256" key="7">
    <source>
        <dbReference type="ARBA" id="ARBA00022884"/>
    </source>
</evidence>
<feature type="domain" description="C2H2-type" evidence="14">
    <location>
        <begin position="94"/>
        <end position="123"/>
    </location>
</feature>
<feature type="domain" description="C2H2-type" evidence="14">
    <location>
        <begin position="41"/>
        <end position="68"/>
    </location>
</feature>
<evidence type="ECO:0000256" key="3">
    <source>
        <dbReference type="ARBA" id="ARBA00022723"/>
    </source>
</evidence>
<keyword evidence="11" id="KW-0539">Nucleus</keyword>
<evidence type="ECO:0000256" key="11">
    <source>
        <dbReference type="ARBA" id="ARBA00023242"/>
    </source>
</evidence>
<evidence type="ECO:0000256" key="1">
    <source>
        <dbReference type="ARBA" id="ARBA00004123"/>
    </source>
</evidence>
<reference evidence="15" key="1">
    <citation type="submission" date="2025-08" db="UniProtKB">
        <authorList>
            <consortium name="Ensembl"/>
        </authorList>
    </citation>
    <scope>IDENTIFICATION</scope>
</reference>
<keyword evidence="4" id="KW-0677">Repeat</keyword>
<dbReference type="Proteomes" id="UP000261520">
    <property type="component" value="Unplaced"/>
</dbReference>
<dbReference type="SUPFAM" id="SSF57667">
    <property type="entry name" value="beta-beta-alpha zinc fingers"/>
    <property type="match status" value="5"/>
</dbReference>
<dbReference type="GO" id="GO:0005634">
    <property type="term" value="C:nucleus"/>
    <property type="evidence" value="ECO:0007669"/>
    <property type="project" value="UniProtKB-SubCell"/>
</dbReference>
<reference evidence="15" key="2">
    <citation type="submission" date="2025-09" db="UniProtKB">
        <authorList>
            <consortium name="Ensembl"/>
        </authorList>
    </citation>
    <scope>IDENTIFICATION</scope>
</reference>
<evidence type="ECO:0000256" key="4">
    <source>
        <dbReference type="ARBA" id="ARBA00022737"/>
    </source>
</evidence>
<dbReference type="GO" id="GO:0008270">
    <property type="term" value="F:zinc ion binding"/>
    <property type="evidence" value="ECO:0007669"/>
    <property type="project" value="UniProtKB-KW"/>
</dbReference>
<evidence type="ECO:0000256" key="9">
    <source>
        <dbReference type="ARBA" id="ARBA00023125"/>
    </source>
</evidence>
<evidence type="ECO:0000256" key="5">
    <source>
        <dbReference type="ARBA" id="ARBA00022771"/>
    </source>
</evidence>
<dbReference type="FunFam" id="3.30.160.60:FF:002343">
    <property type="entry name" value="Zinc finger protein 33A"/>
    <property type="match status" value="1"/>
</dbReference>
<dbReference type="PANTHER" id="PTHR46179:SF1">
    <property type="entry name" value="TRANSCRIPTION FACTOR IIIA"/>
    <property type="match status" value="1"/>
</dbReference>
<proteinExistence type="predicted"/>
<evidence type="ECO:0000259" key="14">
    <source>
        <dbReference type="PROSITE" id="PS50157"/>
    </source>
</evidence>
<dbReference type="InterPro" id="IPR051061">
    <property type="entry name" value="Zinc_finger_trans_reg"/>
</dbReference>
<organism evidence="15 16">
    <name type="scientific">Periophthalmus magnuspinnatus</name>
    <dbReference type="NCBI Taxonomy" id="409849"/>
    <lineage>
        <taxon>Eukaryota</taxon>
        <taxon>Metazoa</taxon>
        <taxon>Chordata</taxon>
        <taxon>Craniata</taxon>
        <taxon>Vertebrata</taxon>
        <taxon>Euteleostomi</taxon>
        <taxon>Actinopterygii</taxon>
        <taxon>Neopterygii</taxon>
        <taxon>Teleostei</taxon>
        <taxon>Neoteleostei</taxon>
        <taxon>Acanthomorphata</taxon>
        <taxon>Gobiaria</taxon>
        <taxon>Gobiiformes</taxon>
        <taxon>Gobioidei</taxon>
        <taxon>Gobiidae</taxon>
        <taxon>Oxudercinae</taxon>
        <taxon>Periophthalmus</taxon>
    </lineage>
</organism>
<dbReference type="PROSITE" id="PS00028">
    <property type="entry name" value="ZINC_FINGER_C2H2_1"/>
    <property type="match status" value="6"/>
</dbReference>
<dbReference type="Ensembl" id="ENSPMGT00000031421.1">
    <property type="protein sequence ID" value="ENSPMGP00000029519.1"/>
    <property type="gene ID" value="ENSPMGG00000023755.1"/>
</dbReference>
<dbReference type="GO" id="GO:0042254">
    <property type="term" value="P:ribosome biogenesis"/>
    <property type="evidence" value="ECO:0007669"/>
    <property type="project" value="UniProtKB-KW"/>
</dbReference>
<dbReference type="PROSITE" id="PS50157">
    <property type="entry name" value="ZINC_FINGER_C2H2_2"/>
    <property type="match status" value="6"/>
</dbReference>
<keyword evidence="16" id="KW-1185">Reference proteome</keyword>
<evidence type="ECO:0000313" key="15">
    <source>
        <dbReference type="Ensembl" id="ENSPMGP00000029519.1"/>
    </source>
</evidence>
<keyword evidence="9" id="KW-0238">DNA-binding</keyword>
<keyword evidence="5 13" id="KW-0863">Zinc-finger</keyword>
<feature type="domain" description="C2H2-type" evidence="14">
    <location>
        <begin position="176"/>
        <end position="204"/>
    </location>
</feature>
<evidence type="ECO:0000256" key="6">
    <source>
        <dbReference type="ARBA" id="ARBA00022833"/>
    </source>
</evidence>
<dbReference type="InterPro" id="IPR054599">
    <property type="entry name" value="TFIIIA_Zfn-C2H2"/>
</dbReference>
<dbReference type="PANTHER" id="PTHR46179">
    <property type="entry name" value="ZINC FINGER PROTEIN"/>
    <property type="match status" value="1"/>
</dbReference>
<dbReference type="InterPro" id="IPR013087">
    <property type="entry name" value="Znf_C2H2_type"/>
</dbReference>
<evidence type="ECO:0000313" key="16">
    <source>
        <dbReference type="Proteomes" id="UP000261520"/>
    </source>
</evidence>
<dbReference type="InterPro" id="IPR036236">
    <property type="entry name" value="Znf_C2H2_sf"/>
</dbReference>
<keyword evidence="2" id="KW-0690">Ribosome biogenesis</keyword>
<dbReference type="STRING" id="409849.ENSPMGP00000029519"/>
<evidence type="ECO:0000256" key="2">
    <source>
        <dbReference type="ARBA" id="ARBA00022517"/>
    </source>
</evidence>
<dbReference type="GO" id="GO:0003723">
    <property type="term" value="F:RNA binding"/>
    <property type="evidence" value="ECO:0007669"/>
    <property type="project" value="UniProtKB-KW"/>
</dbReference>
<accession>A0A3B4BIU8</accession>
<dbReference type="SMART" id="SM00355">
    <property type="entry name" value="ZnF_C2H2"/>
    <property type="match status" value="9"/>
</dbReference>
<dbReference type="Gene3D" id="3.30.160.60">
    <property type="entry name" value="Classic Zinc Finger"/>
    <property type="match status" value="6"/>
</dbReference>
<feature type="domain" description="C2H2-type" evidence="14">
    <location>
        <begin position="11"/>
        <end position="40"/>
    </location>
</feature>
<comment type="subcellular location">
    <subcellularLocation>
        <location evidence="1">Nucleus</location>
    </subcellularLocation>
</comment>
<evidence type="ECO:0000256" key="8">
    <source>
        <dbReference type="ARBA" id="ARBA00023015"/>
    </source>
</evidence>
<name>A0A3B4BIU8_9GOBI</name>
<dbReference type="Pfam" id="PF00096">
    <property type="entry name" value="zf-C2H2"/>
    <property type="match status" value="4"/>
</dbReference>
<feature type="domain" description="C2H2-type" evidence="14">
    <location>
        <begin position="237"/>
        <end position="259"/>
    </location>
</feature>
<dbReference type="AlphaFoldDB" id="A0A3B4BIU8"/>
<keyword evidence="6" id="KW-0862">Zinc</keyword>
<dbReference type="GO" id="GO:0003677">
    <property type="term" value="F:DNA binding"/>
    <property type="evidence" value="ECO:0007669"/>
    <property type="project" value="UniProtKB-KW"/>
</dbReference>
<feature type="domain" description="C2H2-type" evidence="14">
    <location>
        <begin position="206"/>
        <end position="236"/>
    </location>
</feature>
<sequence>MGERLPSKKSFVCSFVDCKAAFSKSWKLQAHLCNHTGLKPFSCNNCDKSFCTRSRLTRHELTHSGEKPHCSEAFVTNASLKNHTSKFHNQEKKYKCNHQGCEKDFNKRNQLSAHMFVHSKALPFCKISGCTKEFPSHGKLKHHEKMHDYPCEEETCIFKGNTWTEYLKHRKSHKKLPCAQCKKQFSNAWFLNLHIRHVHSGEKRMFPCPREGCGKKFSRRFHLESHVLGVHEGLKAFTCAAAGCGKSFAMKESLWRHGI</sequence>
<keyword evidence="10" id="KW-0804">Transcription</keyword>